<dbReference type="EMBL" id="LQYS01000087">
    <property type="protein sequence ID" value="KYD10422.1"/>
    <property type="molecule type" value="Genomic_DNA"/>
</dbReference>
<proteinExistence type="predicted"/>
<dbReference type="Proteomes" id="UP000075455">
    <property type="component" value="Unassembled WGS sequence"/>
</dbReference>
<evidence type="ECO:0000313" key="2">
    <source>
        <dbReference type="Proteomes" id="UP000075455"/>
    </source>
</evidence>
<accession>A0A150LFB0</accession>
<sequence>MGLDDHVSFWQMKNGEASLEKTEDVSASFSFSMKMRAWSGHFHAGWRAKRAHGTFLCISPFRTIPS</sequence>
<dbReference type="AlphaFoldDB" id="A0A150LFB0"/>
<name>A0A150LFB0_9BACL</name>
<protein>
    <submittedName>
        <fullName evidence="1">Uncharacterized protein</fullName>
    </submittedName>
</protein>
<reference evidence="1 2" key="1">
    <citation type="submission" date="2016-01" db="EMBL/GenBank/DDBJ databases">
        <title>Draft Genome Sequences of Seven Thermophilic Sporeformers Isolated from Foods.</title>
        <authorList>
            <person name="Berendsen E.M."/>
            <person name="Wells-Bennik M.H."/>
            <person name="Krawcyk A.O."/>
            <person name="De Jong A."/>
            <person name="Holsappel S."/>
            <person name="Eijlander R.T."/>
            <person name="Kuipers O.P."/>
        </authorList>
    </citation>
    <scope>NUCLEOTIDE SEQUENCE [LARGE SCALE GENOMIC DNA]</scope>
    <source>
        <strain evidence="1 2">B4119</strain>
    </source>
</reference>
<gene>
    <name evidence="1" type="ORF">B4119_1980</name>
</gene>
<comment type="caution">
    <text evidence="1">The sequence shown here is derived from an EMBL/GenBank/DDBJ whole genome shotgun (WGS) entry which is preliminary data.</text>
</comment>
<organism evidence="1 2">
    <name type="scientific">Saccharococcus caldoxylosilyticus</name>
    <dbReference type="NCBI Taxonomy" id="81408"/>
    <lineage>
        <taxon>Bacteria</taxon>
        <taxon>Bacillati</taxon>
        <taxon>Bacillota</taxon>
        <taxon>Bacilli</taxon>
        <taxon>Bacillales</taxon>
        <taxon>Anoxybacillaceae</taxon>
        <taxon>Saccharococcus</taxon>
    </lineage>
</organism>
<evidence type="ECO:0000313" key="1">
    <source>
        <dbReference type="EMBL" id="KYD10422.1"/>
    </source>
</evidence>